<feature type="domain" description="7TM-DISM receptor extracellular" evidence="4">
    <location>
        <begin position="202"/>
        <end position="400"/>
    </location>
</feature>
<evidence type="ECO:0000256" key="1">
    <source>
        <dbReference type="SAM" id="Phobius"/>
    </source>
</evidence>
<feature type="transmembrane region" description="Helical" evidence="1">
    <location>
        <begin position="323"/>
        <end position="343"/>
    </location>
</feature>
<feature type="transmembrane region" description="Helical" evidence="1">
    <location>
        <begin position="230"/>
        <end position="256"/>
    </location>
</feature>
<dbReference type="Pfam" id="PF06580">
    <property type="entry name" value="His_kinase"/>
    <property type="match status" value="1"/>
</dbReference>
<feature type="domain" description="Signal transduction histidine kinase internal region" evidence="3">
    <location>
        <begin position="418"/>
        <end position="498"/>
    </location>
</feature>
<keyword evidence="1" id="KW-0472">Membrane</keyword>
<dbReference type="GO" id="GO:0000155">
    <property type="term" value="F:phosphorelay sensor kinase activity"/>
    <property type="evidence" value="ECO:0007669"/>
    <property type="project" value="InterPro"/>
</dbReference>
<keyword evidence="6" id="KW-1185">Reference proteome</keyword>
<feature type="transmembrane region" description="Helical" evidence="1">
    <location>
        <begin position="203"/>
        <end position="223"/>
    </location>
</feature>
<dbReference type="PANTHER" id="PTHR34220">
    <property type="entry name" value="SENSOR HISTIDINE KINASE YPDA"/>
    <property type="match status" value="1"/>
</dbReference>
<name>A0A1M6SWZ6_9CLOT</name>
<proteinExistence type="predicted"/>
<dbReference type="InterPro" id="IPR003594">
    <property type="entry name" value="HATPase_dom"/>
</dbReference>
<keyword evidence="1" id="KW-0812">Transmembrane</keyword>
<keyword evidence="1" id="KW-1133">Transmembrane helix</keyword>
<dbReference type="SUPFAM" id="SSF49785">
    <property type="entry name" value="Galactose-binding domain-like"/>
    <property type="match status" value="1"/>
</dbReference>
<dbReference type="PANTHER" id="PTHR34220:SF7">
    <property type="entry name" value="SENSOR HISTIDINE KINASE YPDA"/>
    <property type="match status" value="1"/>
</dbReference>
<dbReference type="RefSeq" id="WP_072904542.1">
    <property type="nucleotide sequence ID" value="NZ_FRAD01000032.1"/>
</dbReference>
<dbReference type="Gene3D" id="2.60.120.260">
    <property type="entry name" value="Galactose-binding domain-like"/>
    <property type="match status" value="1"/>
</dbReference>
<evidence type="ECO:0000313" key="5">
    <source>
        <dbReference type="EMBL" id="SHK49170.1"/>
    </source>
</evidence>
<feature type="transmembrane region" description="Helical" evidence="1">
    <location>
        <begin position="350"/>
        <end position="369"/>
    </location>
</feature>
<accession>A0A1M6SWZ6</accession>
<sequence>MRVFYRILLMFTSIGLFIGISSAIYLSSSIKVGKAVGGRLEISNEVLDSNVITLDGQWEFYAKQIENVEPMGKQCIDVPGNFSKAFPLDGKNMNEGYGTYRLKIVVPRSEQYGLKISFLSSAYEVLVDGRVLRKNGVLGKSSLEELASWEPQHIFLYMEKGVHHIAIKVSNFTCYQGGIINSLIFGLQEKVYRYEFVNTMRSMLYIGILIGISFYLVVINMAMKRKNLSTCLFIFSLSALVLELHLDGEILFYLYPRLSVTLSITIEYLSYVVQLISVVYFIYFMYTDYFKRGTLYTLSGINIVYFFLLIFTPTNGVVYHDFLLIMVLVVNYLVLSLVIFKAIKNHRKSAFIMLLGNAFLILGGVLQLMDLRLLFKEKNMVHNDFYILGLILYVLCLSYVFFFEVENTYDKANKAKKMEIAFLQAQIAPHFFFNVINNIYYMMDSNVDLAKKLLISFSDFLRVKHKFDYRKTVFYTLREELELVNAFVDIENVRLNKQIELEVNVGKDLLDTYILPLLIQPLVENSIKHGFTGKPLKIYIKILKEDRNVIYEISDNGRGMGYSRIHQVISENISVNGIGLSNINYRLKESYSTQLQIYSVLEEGTSISFTLPI</sequence>
<dbReference type="InterPro" id="IPR010559">
    <property type="entry name" value="Sig_transdc_His_kin_internal"/>
</dbReference>
<protein>
    <submittedName>
        <fullName evidence="5">7TM diverse intracellular signalling</fullName>
    </submittedName>
</protein>
<organism evidence="5 6">
    <name type="scientific">Hathewaya proteolytica DSM 3090</name>
    <dbReference type="NCBI Taxonomy" id="1121331"/>
    <lineage>
        <taxon>Bacteria</taxon>
        <taxon>Bacillati</taxon>
        <taxon>Bacillota</taxon>
        <taxon>Clostridia</taxon>
        <taxon>Eubacteriales</taxon>
        <taxon>Clostridiaceae</taxon>
        <taxon>Hathewaya</taxon>
    </lineage>
</organism>
<dbReference type="InterPro" id="IPR050640">
    <property type="entry name" value="Bact_2-comp_sensor_kinase"/>
</dbReference>
<evidence type="ECO:0000259" key="4">
    <source>
        <dbReference type="Pfam" id="PF07695"/>
    </source>
</evidence>
<feature type="transmembrane region" description="Helical" evidence="1">
    <location>
        <begin position="385"/>
        <end position="405"/>
    </location>
</feature>
<feature type="transmembrane region" description="Helical" evidence="1">
    <location>
        <begin position="268"/>
        <end position="286"/>
    </location>
</feature>
<dbReference type="STRING" id="1121331.SAMN02745248_02660"/>
<gene>
    <name evidence="5" type="ORF">SAMN02745248_02660</name>
</gene>
<dbReference type="InterPro" id="IPR011623">
    <property type="entry name" value="7TMR_DISM_rcpt_extracell_dom1"/>
</dbReference>
<reference evidence="5 6" key="1">
    <citation type="submission" date="2016-11" db="EMBL/GenBank/DDBJ databases">
        <authorList>
            <person name="Jaros S."/>
            <person name="Januszkiewicz K."/>
            <person name="Wedrychowicz H."/>
        </authorList>
    </citation>
    <scope>NUCLEOTIDE SEQUENCE [LARGE SCALE GENOMIC DNA]</scope>
    <source>
        <strain evidence="5 6">DSM 3090</strain>
    </source>
</reference>
<dbReference type="Proteomes" id="UP000183952">
    <property type="component" value="Unassembled WGS sequence"/>
</dbReference>
<evidence type="ECO:0000259" key="3">
    <source>
        <dbReference type="Pfam" id="PF06580"/>
    </source>
</evidence>
<dbReference type="Pfam" id="PF02518">
    <property type="entry name" value="HATPase_c"/>
    <property type="match status" value="1"/>
</dbReference>
<dbReference type="EMBL" id="FRAD01000032">
    <property type="protein sequence ID" value="SHK49170.1"/>
    <property type="molecule type" value="Genomic_DNA"/>
</dbReference>
<dbReference type="AlphaFoldDB" id="A0A1M6SWZ6"/>
<dbReference type="GO" id="GO:0016020">
    <property type="term" value="C:membrane"/>
    <property type="evidence" value="ECO:0007669"/>
    <property type="project" value="InterPro"/>
</dbReference>
<evidence type="ECO:0000259" key="2">
    <source>
        <dbReference type="Pfam" id="PF02518"/>
    </source>
</evidence>
<feature type="domain" description="Histidine kinase/HSP90-like ATPase" evidence="2">
    <location>
        <begin position="517"/>
        <end position="612"/>
    </location>
</feature>
<dbReference type="SUPFAM" id="SSF55874">
    <property type="entry name" value="ATPase domain of HSP90 chaperone/DNA topoisomerase II/histidine kinase"/>
    <property type="match status" value="1"/>
</dbReference>
<dbReference type="InterPro" id="IPR008979">
    <property type="entry name" value="Galactose-bd-like_sf"/>
</dbReference>
<dbReference type="OrthoDB" id="9809348at2"/>
<dbReference type="InterPro" id="IPR036890">
    <property type="entry name" value="HATPase_C_sf"/>
</dbReference>
<dbReference type="Pfam" id="PF07695">
    <property type="entry name" value="7TMR-DISM_7TM"/>
    <property type="match status" value="1"/>
</dbReference>
<dbReference type="Gene3D" id="3.30.565.10">
    <property type="entry name" value="Histidine kinase-like ATPase, C-terminal domain"/>
    <property type="match status" value="1"/>
</dbReference>
<evidence type="ECO:0000313" key="6">
    <source>
        <dbReference type="Proteomes" id="UP000183952"/>
    </source>
</evidence>
<feature type="transmembrane region" description="Helical" evidence="1">
    <location>
        <begin position="293"/>
        <end position="311"/>
    </location>
</feature>